<reference evidence="1 2" key="1">
    <citation type="journal article" date="2022" name="Nat. Plants">
        <title>Genomes of leafy and leafless Platanthera orchids illuminate the evolution of mycoheterotrophy.</title>
        <authorList>
            <person name="Li M.H."/>
            <person name="Liu K.W."/>
            <person name="Li Z."/>
            <person name="Lu H.C."/>
            <person name="Ye Q.L."/>
            <person name="Zhang D."/>
            <person name="Wang J.Y."/>
            <person name="Li Y.F."/>
            <person name="Zhong Z.M."/>
            <person name="Liu X."/>
            <person name="Yu X."/>
            <person name="Liu D.K."/>
            <person name="Tu X.D."/>
            <person name="Liu B."/>
            <person name="Hao Y."/>
            <person name="Liao X.Y."/>
            <person name="Jiang Y.T."/>
            <person name="Sun W.H."/>
            <person name="Chen J."/>
            <person name="Chen Y.Q."/>
            <person name="Ai Y."/>
            <person name="Zhai J.W."/>
            <person name="Wu S.S."/>
            <person name="Zhou Z."/>
            <person name="Hsiao Y.Y."/>
            <person name="Wu W.L."/>
            <person name="Chen Y.Y."/>
            <person name="Lin Y.F."/>
            <person name="Hsu J.L."/>
            <person name="Li C.Y."/>
            <person name="Wang Z.W."/>
            <person name="Zhao X."/>
            <person name="Zhong W.Y."/>
            <person name="Ma X.K."/>
            <person name="Ma L."/>
            <person name="Huang J."/>
            <person name="Chen G.Z."/>
            <person name="Huang M.Z."/>
            <person name="Huang L."/>
            <person name="Peng D.H."/>
            <person name="Luo Y.B."/>
            <person name="Zou S.Q."/>
            <person name="Chen S.P."/>
            <person name="Lan S."/>
            <person name="Tsai W.C."/>
            <person name="Van de Peer Y."/>
            <person name="Liu Z.J."/>
        </authorList>
    </citation>
    <scope>NUCLEOTIDE SEQUENCE [LARGE SCALE GENOMIC DNA]</scope>
    <source>
        <strain evidence="1">Lor288</strain>
    </source>
</reference>
<protein>
    <submittedName>
        <fullName evidence="1">Uncharacterized protein</fullName>
    </submittedName>
</protein>
<sequence length="76" mass="8801">MHGRQYRRLIIRVLLAERRRIEIKTGMRSDSNWRSLEAVFNSCFTAVIRLCPLDCKSTAHGALPVDLDKFLRNSPT</sequence>
<dbReference type="EMBL" id="JBBWWR010000004">
    <property type="protein sequence ID" value="KAK8968670.1"/>
    <property type="molecule type" value="Genomic_DNA"/>
</dbReference>
<accession>A0ABR2MWV8</accession>
<comment type="caution">
    <text evidence="1">The sequence shown here is derived from an EMBL/GenBank/DDBJ whole genome shotgun (WGS) entry which is preliminary data.</text>
</comment>
<evidence type="ECO:0000313" key="2">
    <source>
        <dbReference type="Proteomes" id="UP001412067"/>
    </source>
</evidence>
<dbReference type="Proteomes" id="UP001412067">
    <property type="component" value="Unassembled WGS sequence"/>
</dbReference>
<proteinExistence type="predicted"/>
<organism evidence="1 2">
    <name type="scientific">Platanthera guangdongensis</name>
    <dbReference type="NCBI Taxonomy" id="2320717"/>
    <lineage>
        <taxon>Eukaryota</taxon>
        <taxon>Viridiplantae</taxon>
        <taxon>Streptophyta</taxon>
        <taxon>Embryophyta</taxon>
        <taxon>Tracheophyta</taxon>
        <taxon>Spermatophyta</taxon>
        <taxon>Magnoliopsida</taxon>
        <taxon>Liliopsida</taxon>
        <taxon>Asparagales</taxon>
        <taxon>Orchidaceae</taxon>
        <taxon>Orchidoideae</taxon>
        <taxon>Orchideae</taxon>
        <taxon>Orchidinae</taxon>
        <taxon>Platanthera</taxon>
    </lineage>
</organism>
<keyword evidence="2" id="KW-1185">Reference proteome</keyword>
<evidence type="ECO:0000313" key="1">
    <source>
        <dbReference type="EMBL" id="KAK8968670.1"/>
    </source>
</evidence>
<gene>
    <name evidence="1" type="ORF">KSP40_PGU002597</name>
</gene>
<name>A0ABR2MWV8_9ASPA</name>